<dbReference type="GeneID" id="13995038"/>
<dbReference type="Pfam" id="PF20557">
    <property type="entry name" value="DnaT_2"/>
    <property type="match status" value="1"/>
</dbReference>
<accession>K4JUG7</accession>
<dbReference type="RefSeq" id="YP_006988344.1">
    <property type="nucleotide sequence ID" value="NC_019406.1"/>
</dbReference>
<proteinExistence type="predicted"/>
<evidence type="ECO:0000313" key="2">
    <source>
        <dbReference type="EMBL" id="AFU87980.1"/>
    </source>
</evidence>
<organism evidence="2 3">
    <name type="scientific">Caulobacter phage CcrColossus</name>
    <dbReference type="NCBI Taxonomy" id="1211640"/>
    <lineage>
        <taxon>Viruses</taxon>
        <taxon>Duplodnaviria</taxon>
        <taxon>Heunggongvirae</taxon>
        <taxon>Uroviricota</taxon>
        <taxon>Caudoviricetes</taxon>
        <taxon>Jeanschmidtviridae</taxon>
        <taxon>Colossusvirus</taxon>
        <taxon>Colossusvirus colossus</taxon>
    </lineage>
</organism>
<gene>
    <name evidence="2" type="ORF">CcrColossus_gp110</name>
</gene>
<dbReference type="Proteomes" id="UP000000463">
    <property type="component" value="Segment"/>
</dbReference>
<sequence>MAFQFVVETGEGDPDANSYCTVEFADDYSEMNIQRSSEWLALEEEDKQRILARASKTLDVRFKWNGTRVDGDSGLKWPRAGVYDEDGFIIADDVIPGILQEATAEFALYLMSDDWTAPRDEDQFKELKVDVIDIKFDTTYRRSYIPPTIVAMLEGLGSSNSGNRPAFKKIVRS</sequence>
<dbReference type="EMBL" id="JX100810">
    <property type="protein sequence ID" value="AFU87980.1"/>
    <property type="molecule type" value="Genomic_DNA"/>
</dbReference>
<evidence type="ECO:0000313" key="3">
    <source>
        <dbReference type="Proteomes" id="UP000000463"/>
    </source>
</evidence>
<dbReference type="KEGG" id="vg:13995038"/>
<evidence type="ECO:0000259" key="1">
    <source>
        <dbReference type="Pfam" id="PF20557"/>
    </source>
</evidence>
<name>K4JUG7_9CAUD</name>
<keyword evidence="3" id="KW-1185">Reference proteome</keyword>
<dbReference type="OrthoDB" id="18254at10239"/>
<reference evidence="2 3" key="1">
    <citation type="journal article" date="2012" name="BMC Genomics">
        <title>The Caulobacter crescentus phage phiCbK: genomics of a canonical phage.</title>
        <authorList>
            <person name="Gill J.J."/>
            <person name="Berry J.D."/>
            <person name="Russell W.K."/>
            <person name="Lessor L."/>
            <person name="Escobar Garcia D.A."/>
            <person name="Hernandez D."/>
            <person name="Kane A."/>
            <person name="Keene J."/>
            <person name="Maddox M."/>
            <person name="Martin R."/>
            <person name="Mohan S."/>
            <person name="Thorn A.M."/>
            <person name="Russell D.H."/>
            <person name="Young R."/>
        </authorList>
    </citation>
    <scope>NUCLEOTIDE SEQUENCE [LARGE SCALE GENOMIC DNA]</scope>
</reference>
<dbReference type="InterPro" id="IPR046787">
    <property type="entry name" value="DnaT_2"/>
</dbReference>
<feature type="domain" description="Putative DnaT-like" evidence="1">
    <location>
        <begin position="4"/>
        <end position="172"/>
    </location>
</feature>
<protein>
    <recommendedName>
        <fullName evidence="1">Putative DnaT-like domain-containing protein</fullName>
    </recommendedName>
</protein>